<evidence type="ECO:0000256" key="8">
    <source>
        <dbReference type="RuleBase" id="RU003857"/>
    </source>
</evidence>
<evidence type="ECO:0000256" key="1">
    <source>
        <dbReference type="ARBA" id="ARBA00004141"/>
    </source>
</evidence>
<dbReference type="KEGG" id="bmy:BM_BM243"/>
<evidence type="ECO:0000259" key="10">
    <source>
        <dbReference type="Pfam" id="PF07885"/>
    </source>
</evidence>
<name>A0A4E9F1B6_BRUMA</name>
<feature type="transmembrane region" description="Helical" evidence="9">
    <location>
        <begin position="210"/>
        <end position="232"/>
    </location>
</feature>
<reference evidence="13" key="3">
    <citation type="submission" date="2022-04" db="UniProtKB">
        <authorList>
            <consortium name="WormBaseParasite"/>
        </authorList>
    </citation>
    <scope>IDENTIFICATION</scope>
</reference>
<dbReference type="InterPro" id="IPR013099">
    <property type="entry name" value="K_chnl_dom"/>
</dbReference>
<feature type="transmembrane region" description="Helical" evidence="9">
    <location>
        <begin position="21"/>
        <end position="41"/>
    </location>
</feature>
<accession>A0A8L7SYL4</accession>
<dbReference type="Gene3D" id="1.10.287.70">
    <property type="match status" value="1"/>
</dbReference>
<dbReference type="WBParaSite" id="Bm243.1">
    <property type="protein sequence ID" value="Bm243.1"/>
    <property type="gene ID" value="WBGene00220504"/>
</dbReference>
<keyword evidence="2 8" id="KW-0813">Transport</keyword>
<dbReference type="PRINTS" id="PR01333">
    <property type="entry name" value="2POREKCHANEL"/>
</dbReference>
<evidence type="ECO:0000256" key="4">
    <source>
        <dbReference type="ARBA" id="ARBA00022989"/>
    </source>
</evidence>
<dbReference type="RefSeq" id="XP_042931701.1">
    <property type="nucleotide sequence ID" value="XM_043075767.1"/>
</dbReference>
<sequence length="469" mass="53811">MPIAKTIQNVHAFITIGLRPLIPLGILIAYTLIGAFMFMYVEGPNERQDIELHQREQREIYEDVAYRIHNLKGLSAMRAYNQTIRMLKKLAKKLGMKYPTMEDAKWTFWGSIFYSLTVYTTIGYGNIYPVTTLGRMLTLIYAFVGIPLTLLSLIALGGLFARFCKMLWLIVAKTLARSSRFVSKDLEKHIEEKMTLSETVLDENEELLNFPVGGLIIITILWAFICAGLFLIFENDWSYGTSLYFTLISFTTIGFGDILPSQPDYIAHIAICLLIGLALVSTVINVIQQQIEALAIGMDKNIDSEYKNALEKLECNDEQFEYHVDNDDIDNDNGNNDSKNDITSQELLKEDEPLISFDNILSKMPLRNHILYKVMPELGKKQIIKKIESRGQQRVKSTQTDTSLLESLKQSYIAQSYSIKHEIEMIFDLRRDVENFEISNVLLSLCKYFIYIILEESNEVKSDYELINL</sequence>
<evidence type="ECO:0000313" key="13">
    <source>
        <dbReference type="WBParaSite" id="Bm243.1"/>
    </source>
</evidence>
<dbReference type="AlphaFoldDB" id="A0A4E9F1B6"/>
<feature type="transmembrane region" description="Helical" evidence="9">
    <location>
        <begin position="239"/>
        <end position="259"/>
    </location>
</feature>
<dbReference type="OrthoDB" id="297496at2759"/>
<dbReference type="GeneID" id="66059576"/>
<feature type="transmembrane region" description="Helical" evidence="9">
    <location>
        <begin position="265"/>
        <end position="287"/>
    </location>
</feature>
<reference evidence="11" key="2">
    <citation type="submission" date="2019-04" db="EMBL/GenBank/DDBJ databases">
        <authorList>
            <person name="Howe K."/>
            <person name="Paulini M."/>
            <person name="Williams G."/>
        </authorList>
    </citation>
    <scope>NUCLEOTIDE SEQUENCE [LARGE SCALE GENOMIC DNA]</scope>
    <source>
        <strain evidence="11">FR3</strain>
    </source>
</reference>
<keyword evidence="7 8" id="KW-0407">Ion channel</keyword>
<feature type="domain" description="Potassium channel" evidence="10">
    <location>
        <begin position="103"/>
        <end position="157"/>
    </location>
</feature>
<feature type="domain" description="Potassium channel" evidence="10">
    <location>
        <begin position="218"/>
        <end position="291"/>
    </location>
</feature>
<evidence type="ECO:0000313" key="12">
    <source>
        <dbReference type="Proteomes" id="UP000006672"/>
    </source>
</evidence>
<dbReference type="InterPro" id="IPR003280">
    <property type="entry name" value="2pore_dom_K_chnl"/>
</dbReference>
<dbReference type="SUPFAM" id="SSF81324">
    <property type="entry name" value="Voltage-gated potassium channels"/>
    <property type="match status" value="2"/>
</dbReference>
<dbReference type="PANTHER" id="PTHR11003:SF345">
    <property type="entry name" value="TWIK FAMILY OF POTASSIUM CHANNELS PROTEIN 18"/>
    <property type="match status" value="1"/>
</dbReference>
<keyword evidence="4 9" id="KW-1133">Transmembrane helix</keyword>
<dbReference type="Proteomes" id="UP000006672">
    <property type="component" value="Unassembled WGS sequence"/>
</dbReference>
<reference evidence="12" key="1">
    <citation type="journal article" date="2007" name="Science">
        <title>Draft genome of the filarial nematode parasite Brugia malayi.</title>
        <authorList>
            <person name="Ghedin E."/>
            <person name="Wang S."/>
            <person name="Spiro D."/>
            <person name="Caler E."/>
            <person name="Zhao Q."/>
            <person name="Crabtree J."/>
            <person name="Allen J.E."/>
            <person name="Delcher A.L."/>
            <person name="Guiliano D.B."/>
            <person name="Miranda-Saavedra D."/>
            <person name="Angiuoli S.V."/>
            <person name="Creasy T."/>
            <person name="Amedeo P."/>
            <person name="Haas B."/>
            <person name="El-Sayed N.M."/>
            <person name="Wortman J.R."/>
            <person name="Feldblyum T."/>
            <person name="Tallon L."/>
            <person name="Schatz M."/>
            <person name="Shumway M."/>
            <person name="Koo H."/>
            <person name="Salzberg S.L."/>
            <person name="Schobel S."/>
            <person name="Pertea M."/>
            <person name="Pop M."/>
            <person name="White O."/>
            <person name="Barton G.J."/>
            <person name="Carlow C.K."/>
            <person name="Crawford M.J."/>
            <person name="Daub J."/>
            <person name="Dimmic M.W."/>
            <person name="Estes C.F."/>
            <person name="Foster J.M."/>
            <person name="Ganatra M."/>
            <person name="Gregory W.F."/>
            <person name="Johnson N.M."/>
            <person name="Jin J."/>
            <person name="Komuniecki R."/>
            <person name="Korf I."/>
            <person name="Kumar S."/>
            <person name="Laney S."/>
            <person name="Li B.W."/>
            <person name="Li W."/>
            <person name="Lindblom T.H."/>
            <person name="Lustigman S."/>
            <person name="Ma D."/>
            <person name="Maina C.V."/>
            <person name="Martin D.M."/>
            <person name="McCarter J.P."/>
            <person name="McReynolds L."/>
            <person name="Mitreva M."/>
            <person name="Nutman T.B."/>
            <person name="Parkinson J."/>
            <person name="Peregrin-Alvarez J.M."/>
            <person name="Poole C."/>
            <person name="Ren Q."/>
            <person name="Saunders L."/>
            <person name="Sluder A.E."/>
            <person name="Smith K."/>
            <person name="Stanke M."/>
            <person name="Unnasch T.R."/>
            <person name="Ware J."/>
            <person name="Wei A.D."/>
            <person name="Weil G."/>
            <person name="Williams D.J."/>
            <person name="Zhang Y."/>
            <person name="Williams S.A."/>
            <person name="Fraser-Liggett C."/>
            <person name="Slatko B."/>
            <person name="Blaxter M.L."/>
            <person name="Scott A.L."/>
        </authorList>
    </citation>
    <scope>NUCLEOTIDE SEQUENCE</scope>
    <source>
        <strain evidence="12">FR3</strain>
    </source>
</reference>
<evidence type="ECO:0000313" key="11">
    <source>
        <dbReference type="EMBL" id="VIO89684.1"/>
    </source>
</evidence>
<dbReference type="GO" id="GO:0040011">
    <property type="term" value="P:locomotion"/>
    <property type="evidence" value="ECO:0007669"/>
    <property type="project" value="EnsemblMetazoa"/>
</dbReference>
<proteinExistence type="inferred from homology"/>
<organism evidence="11">
    <name type="scientific">Brugia malayi</name>
    <name type="common">Filarial nematode worm</name>
    <dbReference type="NCBI Taxonomy" id="6279"/>
    <lineage>
        <taxon>Eukaryota</taxon>
        <taxon>Metazoa</taxon>
        <taxon>Ecdysozoa</taxon>
        <taxon>Nematoda</taxon>
        <taxon>Chromadorea</taxon>
        <taxon>Rhabditida</taxon>
        <taxon>Spirurina</taxon>
        <taxon>Spiruromorpha</taxon>
        <taxon>Filarioidea</taxon>
        <taxon>Onchocercidae</taxon>
        <taxon>Brugia</taxon>
    </lineage>
</organism>
<feature type="transmembrane region" description="Helical" evidence="9">
    <location>
        <begin position="139"/>
        <end position="161"/>
    </location>
</feature>
<evidence type="ECO:0000256" key="9">
    <source>
        <dbReference type="SAM" id="Phobius"/>
    </source>
</evidence>
<protein>
    <recommendedName>
        <fullName evidence="10">Potassium channel domain-containing protein</fullName>
    </recommendedName>
</protein>
<dbReference type="GO" id="GO:0030322">
    <property type="term" value="P:stabilization of membrane potential"/>
    <property type="evidence" value="ECO:0007669"/>
    <property type="project" value="TreeGrafter"/>
</dbReference>
<evidence type="ECO:0000256" key="6">
    <source>
        <dbReference type="ARBA" id="ARBA00023136"/>
    </source>
</evidence>
<evidence type="ECO:0000256" key="3">
    <source>
        <dbReference type="ARBA" id="ARBA00022692"/>
    </source>
</evidence>
<keyword evidence="12" id="KW-1185">Reference proteome</keyword>
<dbReference type="GO" id="GO:0006936">
    <property type="term" value="P:muscle contraction"/>
    <property type="evidence" value="ECO:0007669"/>
    <property type="project" value="EnsemblMetazoa"/>
</dbReference>
<accession>A0A4E9F1B6</accession>
<dbReference type="PANTHER" id="PTHR11003">
    <property type="entry name" value="POTASSIUM CHANNEL, SUBFAMILY K"/>
    <property type="match status" value="1"/>
</dbReference>
<comment type="similarity">
    <text evidence="8">Belongs to the two pore domain potassium channel (TC 1.A.1.8) family.</text>
</comment>
<keyword evidence="6 9" id="KW-0472">Membrane</keyword>
<dbReference type="GO" id="GO:0015271">
    <property type="term" value="F:outward rectifier potassium channel activity"/>
    <property type="evidence" value="ECO:0007669"/>
    <property type="project" value="EnsemblMetazoa"/>
</dbReference>
<dbReference type="Pfam" id="PF07885">
    <property type="entry name" value="Ion_trans_2"/>
    <property type="match status" value="2"/>
</dbReference>
<dbReference type="EMBL" id="CAAKNF010000196">
    <property type="protein sequence ID" value="VIO89684.1"/>
    <property type="molecule type" value="Genomic_DNA"/>
</dbReference>
<keyword evidence="3 8" id="KW-0812">Transmembrane</keyword>
<dbReference type="CTD" id="66059576"/>
<dbReference type="GO" id="GO:0022841">
    <property type="term" value="F:potassium ion leak channel activity"/>
    <property type="evidence" value="ECO:0007669"/>
    <property type="project" value="TreeGrafter"/>
</dbReference>
<dbReference type="GO" id="GO:0005886">
    <property type="term" value="C:plasma membrane"/>
    <property type="evidence" value="ECO:0007669"/>
    <property type="project" value="TreeGrafter"/>
</dbReference>
<evidence type="ECO:0000256" key="7">
    <source>
        <dbReference type="ARBA" id="ARBA00023303"/>
    </source>
</evidence>
<comment type="subcellular location">
    <subcellularLocation>
        <location evidence="1">Membrane</location>
        <topology evidence="1">Multi-pass membrane protein</topology>
    </subcellularLocation>
</comment>
<evidence type="ECO:0000256" key="2">
    <source>
        <dbReference type="ARBA" id="ARBA00022448"/>
    </source>
</evidence>
<keyword evidence="5 8" id="KW-0406">Ion transport</keyword>
<evidence type="ECO:0000256" key="5">
    <source>
        <dbReference type="ARBA" id="ARBA00023065"/>
    </source>
</evidence>
<feature type="transmembrane region" description="Helical" evidence="9">
    <location>
        <begin position="106"/>
        <end position="127"/>
    </location>
</feature>
<gene>
    <name evidence="11" type="primary">Bma-twk-18</name>
    <name evidence="11" type="ORF">BM_BM243</name>
</gene>